<keyword evidence="8" id="KW-0966">Cell projection</keyword>
<evidence type="ECO:0000259" key="7">
    <source>
        <dbReference type="Pfam" id="PF07195"/>
    </source>
</evidence>
<keyword evidence="8" id="KW-0969">Cilium</keyword>
<keyword evidence="8" id="KW-0282">Flagellum</keyword>
<evidence type="ECO:0000256" key="2">
    <source>
        <dbReference type="ARBA" id="ARBA00011255"/>
    </source>
</evidence>
<sequence>MRIGGIASGMDTEQMVKDLMKVERGRVDRLLQQEQRVKWRQEAYNDINRKMANFILNTRKAFSGNERAITRGTVERFDWVKSANSSNEGIVKATATTGAINGTHTVRVDQLAEVASFTTNINDMLNSDGTFNVNKEITIATKIGDSLKEVKLEIDPGKISNIGELVSAINSATYQETENSPKINLGLRAAYDKDLGKLMVTTRETGAKQEVSLKEGTEFFGTAGNAKPGKDSVIYFNGLDAQNRIEKGTNSFSVFGINLQLESISPPGTSINISVNANVDGIYNKVQEFVKSYNEMIDEINGLTGQKIFRDFLPLTEEQKKAMSEDDIKRWEEKSKSGLLRQDEGLTRIQQSMRSSLYNQVQGTIGQFNHITSIGITTGTYQDGGKLVINEEKLKAAISNDPEGVVNLLFKTSDTVVPTSGSQEEIRAARQKQANESGLIQRIYNDMITGMKDIIRRSGTSTDASLFRTVQSNMLIDFVTSNSNISVIDKDLSDINKRIAREEQIIAGREDRYWKQFAAMEKAMNQMQQQGNWLMSQLGMGK</sequence>
<dbReference type="Proteomes" id="UP000295504">
    <property type="component" value="Unassembled WGS sequence"/>
</dbReference>
<feature type="domain" description="Flagellar hook-associated protein 2 C-terminal" evidence="7">
    <location>
        <begin position="229"/>
        <end position="529"/>
    </location>
</feature>
<evidence type="ECO:0000256" key="4">
    <source>
        <dbReference type="ARBA" id="ARBA00023143"/>
    </source>
</evidence>
<dbReference type="InterPro" id="IPR040026">
    <property type="entry name" value="FliD"/>
</dbReference>
<accession>A0A4R2U2F2</accession>
<dbReference type="GO" id="GO:0007155">
    <property type="term" value="P:cell adhesion"/>
    <property type="evidence" value="ECO:0007669"/>
    <property type="project" value="InterPro"/>
</dbReference>
<proteinExistence type="inferred from homology"/>
<comment type="subunit">
    <text evidence="2 5">Homopentamer.</text>
</comment>
<dbReference type="EMBL" id="SLYC01000022">
    <property type="protein sequence ID" value="TCQ01813.1"/>
    <property type="molecule type" value="Genomic_DNA"/>
</dbReference>
<evidence type="ECO:0000313" key="9">
    <source>
        <dbReference type="Proteomes" id="UP000295504"/>
    </source>
</evidence>
<comment type="function">
    <text evidence="5">Required for morphogenesis and for the elongation of the flagellar filament by facilitating polymerization of the flagellin monomers at the tip of growing filament. Forms a capping structure, which prevents flagellin subunits (transported through the central channel of the flagellum) from leaking out without polymerization at the distal end.</text>
</comment>
<evidence type="ECO:0000256" key="1">
    <source>
        <dbReference type="ARBA" id="ARBA00009764"/>
    </source>
</evidence>
<comment type="similarity">
    <text evidence="1 5">Belongs to the FliD family.</text>
</comment>
<dbReference type="Pfam" id="PF02465">
    <property type="entry name" value="FliD_N"/>
    <property type="match status" value="1"/>
</dbReference>
<dbReference type="GO" id="GO:0005576">
    <property type="term" value="C:extracellular region"/>
    <property type="evidence" value="ECO:0007669"/>
    <property type="project" value="UniProtKB-SubCell"/>
</dbReference>
<evidence type="ECO:0000256" key="3">
    <source>
        <dbReference type="ARBA" id="ARBA00023054"/>
    </source>
</evidence>
<dbReference type="GO" id="GO:0071973">
    <property type="term" value="P:bacterial-type flagellum-dependent cell motility"/>
    <property type="evidence" value="ECO:0007669"/>
    <property type="project" value="TreeGrafter"/>
</dbReference>
<organism evidence="8 9">
    <name type="scientific">Serpentinicella alkaliphila</name>
    <dbReference type="NCBI Taxonomy" id="1734049"/>
    <lineage>
        <taxon>Bacteria</taxon>
        <taxon>Bacillati</taxon>
        <taxon>Bacillota</taxon>
        <taxon>Clostridia</taxon>
        <taxon>Peptostreptococcales</taxon>
        <taxon>Natronincolaceae</taxon>
        <taxon>Serpentinicella</taxon>
    </lineage>
</organism>
<dbReference type="GO" id="GO:0009421">
    <property type="term" value="C:bacterial-type flagellum filament cap"/>
    <property type="evidence" value="ECO:0007669"/>
    <property type="project" value="InterPro"/>
</dbReference>
<dbReference type="RefSeq" id="WP_132848711.1">
    <property type="nucleotide sequence ID" value="NZ_CP058648.1"/>
</dbReference>
<dbReference type="InterPro" id="IPR010809">
    <property type="entry name" value="FliD_C"/>
</dbReference>
<feature type="domain" description="Flagellar hook-associated protein 2 N-terminal" evidence="6">
    <location>
        <begin position="8"/>
        <end position="113"/>
    </location>
</feature>
<keyword evidence="5" id="KW-0964">Secreted</keyword>
<reference evidence="8 9" key="1">
    <citation type="submission" date="2019-03" db="EMBL/GenBank/DDBJ databases">
        <title>Genomic Encyclopedia of Type Strains, Phase IV (KMG-IV): sequencing the most valuable type-strain genomes for metagenomic binning, comparative biology and taxonomic classification.</title>
        <authorList>
            <person name="Goeker M."/>
        </authorList>
    </citation>
    <scope>NUCLEOTIDE SEQUENCE [LARGE SCALE GENOMIC DNA]</scope>
    <source>
        <strain evidence="8 9">DSM 100013</strain>
    </source>
</reference>
<evidence type="ECO:0000256" key="5">
    <source>
        <dbReference type="RuleBase" id="RU362066"/>
    </source>
</evidence>
<evidence type="ECO:0000259" key="6">
    <source>
        <dbReference type="Pfam" id="PF02465"/>
    </source>
</evidence>
<dbReference type="PANTHER" id="PTHR30288">
    <property type="entry name" value="FLAGELLAR CAP/ASSEMBLY PROTEIN FLID"/>
    <property type="match status" value="1"/>
</dbReference>
<keyword evidence="4 5" id="KW-0975">Bacterial flagellum</keyword>
<dbReference type="Pfam" id="PF07195">
    <property type="entry name" value="FliD_C"/>
    <property type="match status" value="1"/>
</dbReference>
<dbReference type="GO" id="GO:0009424">
    <property type="term" value="C:bacterial-type flagellum hook"/>
    <property type="evidence" value="ECO:0007669"/>
    <property type="project" value="UniProtKB-UniRule"/>
</dbReference>
<comment type="caution">
    <text evidence="8">The sequence shown here is derived from an EMBL/GenBank/DDBJ whole genome shotgun (WGS) entry which is preliminary data.</text>
</comment>
<protein>
    <recommendedName>
        <fullName evidence="5">Flagellar hook-associated protein 2</fullName>
        <shortName evidence="5">HAP2</shortName>
    </recommendedName>
    <alternativeName>
        <fullName evidence="5">Flagellar cap protein</fullName>
    </alternativeName>
</protein>
<dbReference type="OrthoDB" id="9776025at2"/>
<name>A0A4R2U2F2_9FIRM</name>
<gene>
    <name evidence="8" type="ORF">EDD79_102211</name>
</gene>
<keyword evidence="9" id="KW-1185">Reference proteome</keyword>
<evidence type="ECO:0000313" key="8">
    <source>
        <dbReference type="EMBL" id="TCQ01813.1"/>
    </source>
</evidence>
<dbReference type="InterPro" id="IPR003481">
    <property type="entry name" value="FliD_N"/>
</dbReference>
<keyword evidence="3" id="KW-0175">Coiled coil</keyword>
<dbReference type="AlphaFoldDB" id="A0A4R2U2F2"/>
<comment type="subcellular location">
    <subcellularLocation>
        <location evidence="5">Secreted</location>
    </subcellularLocation>
    <subcellularLocation>
        <location evidence="5">Bacterial flagellum</location>
    </subcellularLocation>
</comment>
<dbReference type="PANTHER" id="PTHR30288:SF0">
    <property type="entry name" value="FLAGELLAR HOOK-ASSOCIATED PROTEIN 2"/>
    <property type="match status" value="1"/>
</dbReference>